<dbReference type="OrthoDB" id="515557at2759"/>
<dbReference type="InterPro" id="IPR018146">
    <property type="entry name" value="Glyoxalase_1_CS"/>
</dbReference>
<dbReference type="Gene3D" id="3.10.180.10">
    <property type="entry name" value="2,3-Dihydroxybiphenyl 1,2-Dioxygenase, domain 1"/>
    <property type="match status" value="1"/>
</dbReference>
<dbReference type="PANTHER" id="PTHR40280:SF1">
    <property type="entry name" value="VOC DOMAIN-CONTAINING PROTEIN"/>
    <property type="match status" value="1"/>
</dbReference>
<dbReference type="InterPro" id="IPR036465">
    <property type="entry name" value="vWFA_dom_sf"/>
</dbReference>
<feature type="region of interest" description="Disordered" evidence="2">
    <location>
        <begin position="546"/>
        <end position="568"/>
    </location>
</feature>
<feature type="region of interest" description="Disordered" evidence="2">
    <location>
        <begin position="1146"/>
        <end position="1213"/>
    </location>
</feature>
<reference evidence="3" key="1">
    <citation type="journal article" date="2019" name="Plant J.">
        <title>Chlorella vulgaris genome assembly and annotation reveals the molecular basis for metabolic acclimation to high light conditions.</title>
        <authorList>
            <person name="Cecchin M."/>
            <person name="Marcolungo L."/>
            <person name="Rossato M."/>
            <person name="Girolomoni L."/>
            <person name="Cosentino E."/>
            <person name="Cuine S."/>
            <person name="Li-Beisson Y."/>
            <person name="Delledonne M."/>
            <person name="Ballottari M."/>
        </authorList>
    </citation>
    <scope>NUCLEOTIDE SEQUENCE</scope>
    <source>
        <strain evidence="3">211/11P</strain>
    </source>
</reference>
<feature type="compositionally biased region" description="Low complexity" evidence="2">
    <location>
        <begin position="1346"/>
        <end position="1361"/>
    </location>
</feature>
<feature type="region of interest" description="Disordered" evidence="2">
    <location>
        <begin position="1245"/>
        <end position="1264"/>
    </location>
</feature>
<reference evidence="3" key="2">
    <citation type="submission" date="2020-11" db="EMBL/GenBank/DDBJ databases">
        <authorList>
            <person name="Cecchin M."/>
            <person name="Marcolungo L."/>
            <person name="Rossato M."/>
            <person name="Girolomoni L."/>
            <person name="Cosentino E."/>
            <person name="Cuine S."/>
            <person name="Li-Beisson Y."/>
            <person name="Delledonne M."/>
            <person name="Ballottari M."/>
        </authorList>
    </citation>
    <scope>NUCLEOTIDE SEQUENCE</scope>
    <source>
        <strain evidence="3">211/11P</strain>
        <tissue evidence="3">Whole cell</tissue>
    </source>
</reference>
<feature type="compositionally biased region" description="Low complexity" evidence="2">
    <location>
        <begin position="1160"/>
        <end position="1204"/>
    </location>
</feature>
<feature type="region of interest" description="Disordered" evidence="2">
    <location>
        <begin position="1"/>
        <end position="39"/>
    </location>
</feature>
<keyword evidence="4" id="KW-1185">Reference proteome</keyword>
<name>A0A9D4TL99_CHLVU</name>
<feature type="compositionally biased region" description="Low complexity" evidence="2">
    <location>
        <begin position="1"/>
        <end position="28"/>
    </location>
</feature>
<dbReference type="EMBL" id="SIDB01000009">
    <property type="protein sequence ID" value="KAI3428538.1"/>
    <property type="molecule type" value="Genomic_DNA"/>
</dbReference>
<dbReference type="SUPFAM" id="SSF54593">
    <property type="entry name" value="Glyoxalase/Bleomycin resistance protein/Dihydroxybiphenyl dioxygenase"/>
    <property type="match status" value="1"/>
</dbReference>
<feature type="region of interest" description="Disordered" evidence="2">
    <location>
        <begin position="610"/>
        <end position="629"/>
    </location>
</feature>
<keyword evidence="1" id="KW-0479">Metal-binding</keyword>
<feature type="region of interest" description="Disordered" evidence="2">
    <location>
        <begin position="1314"/>
        <end position="1333"/>
    </location>
</feature>
<feature type="compositionally biased region" description="Low complexity" evidence="2">
    <location>
        <begin position="790"/>
        <end position="841"/>
    </location>
</feature>
<sequence length="1403" mass="141852">MRSSTAATGAGSGDLAAATAPATSEAAAQPPQLAAGEASAQDVGDVVHLEHVNLEVPDLDLARVFYGEGLGLTPDPDSLGWQRGGPFVTWYNVGRQQFHICKGPTQTTGGIITLKLPSVARVADQLKRLEPVLQGTAFTFSPLQPASGGAGGNGSSLAVTCPWGQRFMLVDAASGFTWAAGIVQLQLPCFKGTAHSIARFYSETLGAGVAECGSSGGGDAARVVLGPGTSLCFEEDAALGELKTEAVDKLWSGWHVAFYISRFSSSFSKVSQLGINQLDHPYRDKSPGLAEALANRQFRFKDVVRLDSFGKRGATLFKLGHELETQPENGWSLTNARLDRATDPPSGASSARRSAWTAGRLKMPHTNTIFCLDASACCLLSEDIGPGTTRFHFQRELISCQSKACLAGNGGERRHPAATASSQQAQKQQVLITASGGKATVAMHPSVEAAALQQALAQVQPSGEANLAASLKLALLVSRRFPAGSTHVTAFVGSPGATASLTAEHPTAAAVDLRQRFQAAGVGLDVAVLGELHSGAAAALEALTGSSSSGPGIATTLESSTSSEESSASTSCGVGIRLVLLAPVAAAVESWQQLEPALEVLEARYSIQSGSSDNGEAGGGSSSSSGSGNGAVQVQAVLRRIGRGPRQFDPLQHPRTPLLAMRSGVQQPALCRGESLNRLGHLSSDGMARPWLPTYSSIAQQAAAAAGGGGGATGGGASAEAGGLVFVEVQPIPKWRTLLRFAAGRMDAAPAVPDLSAAGGGGGGDFAAASSQLLRSLEDLQGLEDVAEESSTCGTASSTTSISGSGLSSGVSSRRVSGGSDSSEAQPPQQPAAAAVAAAPAPVRYAPDERRGTLRLLQATKEPELLKLVWSADRGAEGDAQAPPLDMFGEGGASSSASGSASHAALLSFMPAATVAASAARGPLVVEGCELWEAAAEWEWEMALPAAAGGSGGGDIAAAAAAARSADASTAPLACFQARQLPNGAQVLLVAPTAKLQRRRRPATAAAFWLQQQVAAGSLQPPAYATGSGTTEVLGSPIPAAVGSLHEAAGSTVDEPPPQQQEAAALDGFGEQTAAPLQHQRGSAALLAEALANLMRDPPAVDLRRLRRDVKAGIIQVSPITLGPLPAQFVRDIVATRAAIMGTAGGTENLDSWDEGSGSGTASSISTKAGTTNGSASAGRSSSSEAASGVGLRAGSSEAPAAAAKGEDRDSDSVAAAAAAAAASMRRRHKPEIFSLLAQRLQRARGVSSSGGKPGEVACQEQKQERPAAPSLLCAPVVAAGPAEAEAGSAGQAPGLPAAASDPGAVPCSPLPAPAPASCGSSEAGTPFGTPLEFLPSSLIRQRTDGAASEEGASSALGATANCDSLGGEGAGKHEHGRGPVDLLRAASRQDNGDSEPPMFQLE</sequence>
<dbReference type="PROSITE" id="PS00934">
    <property type="entry name" value="GLYOXALASE_I_1"/>
    <property type="match status" value="1"/>
</dbReference>
<feature type="region of interest" description="Disordered" evidence="2">
    <location>
        <begin position="787"/>
        <end position="841"/>
    </location>
</feature>
<dbReference type="GO" id="GO:0004462">
    <property type="term" value="F:lactoylglutathione lyase activity"/>
    <property type="evidence" value="ECO:0007669"/>
    <property type="project" value="InterPro"/>
</dbReference>
<evidence type="ECO:0000313" key="4">
    <source>
        <dbReference type="Proteomes" id="UP001055712"/>
    </source>
</evidence>
<comment type="caution">
    <text evidence="3">The sequence shown here is derived from an EMBL/GenBank/DDBJ whole genome shotgun (WGS) entry which is preliminary data.</text>
</comment>
<gene>
    <name evidence="3" type="ORF">D9Q98_007360</name>
</gene>
<proteinExistence type="predicted"/>
<dbReference type="InterPro" id="IPR029068">
    <property type="entry name" value="Glyas_Bleomycin-R_OHBP_Dase"/>
</dbReference>
<dbReference type="PANTHER" id="PTHR40280">
    <property type="entry name" value="BLR6907 PROTEIN"/>
    <property type="match status" value="1"/>
</dbReference>
<dbReference type="Proteomes" id="UP001055712">
    <property type="component" value="Unassembled WGS sequence"/>
</dbReference>
<dbReference type="Gene3D" id="3.40.50.410">
    <property type="entry name" value="von Willebrand factor, type A domain"/>
    <property type="match status" value="1"/>
</dbReference>
<evidence type="ECO:0008006" key="5">
    <source>
        <dbReference type="Google" id="ProtNLM"/>
    </source>
</evidence>
<organism evidence="3 4">
    <name type="scientific">Chlorella vulgaris</name>
    <name type="common">Green alga</name>
    <dbReference type="NCBI Taxonomy" id="3077"/>
    <lineage>
        <taxon>Eukaryota</taxon>
        <taxon>Viridiplantae</taxon>
        <taxon>Chlorophyta</taxon>
        <taxon>core chlorophytes</taxon>
        <taxon>Trebouxiophyceae</taxon>
        <taxon>Chlorellales</taxon>
        <taxon>Chlorellaceae</taxon>
        <taxon>Chlorella clade</taxon>
        <taxon>Chlorella</taxon>
    </lineage>
</organism>
<evidence type="ECO:0000256" key="1">
    <source>
        <dbReference type="ARBA" id="ARBA00022723"/>
    </source>
</evidence>
<dbReference type="GO" id="GO:0046872">
    <property type="term" value="F:metal ion binding"/>
    <property type="evidence" value="ECO:0007669"/>
    <property type="project" value="UniProtKB-KW"/>
</dbReference>
<feature type="compositionally biased region" description="Low complexity" evidence="2">
    <location>
        <begin position="554"/>
        <end position="568"/>
    </location>
</feature>
<evidence type="ECO:0000313" key="3">
    <source>
        <dbReference type="EMBL" id="KAI3428538.1"/>
    </source>
</evidence>
<feature type="region of interest" description="Disordered" evidence="2">
    <location>
        <begin position="1341"/>
        <end position="1403"/>
    </location>
</feature>
<protein>
    <recommendedName>
        <fullName evidence="5">VOC domain-containing protein</fullName>
    </recommendedName>
</protein>
<evidence type="ECO:0000256" key="2">
    <source>
        <dbReference type="SAM" id="MobiDB-lite"/>
    </source>
</evidence>
<accession>A0A9D4TL99</accession>